<feature type="chain" id="PRO_5035760281" evidence="1">
    <location>
        <begin position="17"/>
        <end position="144"/>
    </location>
</feature>
<evidence type="ECO:0000256" key="1">
    <source>
        <dbReference type="SAM" id="SignalP"/>
    </source>
</evidence>
<gene>
    <name evidence="2" type="ORF">PAPOLLO_LOCUS18188</name>
</gene>
<dbReference type="AlphaFoldDB" id="A0A8S3XGI8"/>
<protein>
    <submittedName>
        <fullName evidence="2">(apollo) hypothetical protein</fullName>
    </submittedName>
</protein>
<comment type="caution">
    <text evidence="2">The sequence shown here is derived from an EMBL/GenBank/DDBJ whole genome shotgun (WGS) entry which is preliminary data.</text>
</comment>
<evidence type="ECO:0000313" key="3">
    <source>
        <dbReference type="Proteomes" id="UP000691718"/>
    </source>
</evidence>
<name>A0A8S3XGI8_PARAO</name>
<reference evidence="2" key="1">
    <citation type="submission" date="2021-04" db="EMBL/GenBank/DDBJ databases">
        <authorList>
            <person name="Tunstrom K."/>
        </authorList>
    </citation>
    <scope>NUCLEOTIDE SEQUENCE</scope>
</reference>
<dbReference type="Proteomes" id="UP000691718">
    <property type="component" value="Unassembled WGS sequence"/>
</dbReference>
<proteinExistence type="predicted"/>
<organism evidence="2 3">
    <name type="scientific">Parnassius apollo</name>
    <name type="common">Apollo butterfly</name>
    <name type="synonym">Papilio apollo</name>
    <dbReference type="NCBI Taxonomy" id="110799"/>
    <lineage>
        <taxon>Eukaryota</taxon>
        <taxon>Metazoa</taxon>
        <taxon>Ecdysozoa</taxon>
        <taxon>Arthropoda</taxon>
        <taxon>Hexapoda</taxon>
        <taxon>Insecta</taxon>
        <taxon>Pterygota</taxon>
        <taxon>Neoptera</taxon>
        <taxon>Endopterygota</taxon>
        <taxon>Lepidoptera</taxon>
        <taxon>Glossata</taxon>
        <taxon>Ditrysia</taxon>
        <taxon>Papilionoidea</taxon>
        <taxon>Papilionidae</taxon>
        <taxon>Parnassiinae</taxon>
        <taxon>Parnassini</taxon>
        <taxon>Parnassius</taxon>
        <taxon>Parnassius</taxon>
    </lineage>
</organism>
<keyword evidence="1" id="KW-0732">Signal</keyword>
<dbReference type="OrthoDB" id="7412749at2759"/>
<accession>A0A8S3XGI8</accession>
<feature type="signal peptide" evidence="1">
    <location>
        <begin position="1"/>
        <end position="16"/>
    </location>
</feature>
<dbReference type="EMBL" id="CAJQZP010001166">
    <property type="protein sequence ID" value="CAG5024711.1"/>
    <property type="molecule type" value="Genomic_DNA"/>
</dbReference>
<evidence type="ECO:0000313" key="2">
    <source>
        <dbReference type="EMBL" id="CAG5024711.1"/>
    </source>
</evidence>
<keyword evidence="3" id="KW-1185">Reference proteome</keyword>
<sequence length="144" mass="16522">MFRGLILLASLTIVLAETDLHKFEGEWYHVTTHSASLALHTCGLFNITLNAMSCECEGRPASGLQINMVTLPVIVVKEYGEVEAALALNCTTFNVMRTMAIRLVNDNFFVAYEKCYKCTEKNQTRRLCCRSLCHRRRNWRAWKE</sequence>